<dbReference type="STRING" id="946362.F2TZU5"/>
<gene>
    <name evidence="2" type="ORF">PTSG_01263</name>
</gene>
<dbReference type="GeneID" id="16077829"/>
<feature type="region of interest" description="Disordered" evidence="1">
    <location>
        <begin position="385"/>
        <end position="508"/>
    </location>
</feature>
<feature type="compositionally biased region" description="Low complexity" evidence="1">
    <location>
        <begin position="386"/>
        <end position="407"/>
    </location>
</feature>
<dbReference type="PANTHER" id="PTHR15141:SF76">
    <property type="entry name" value="TRANSCRIPTION ELONGATION FACTOR B POLYPEPTIDE 3"/>
    <property type="match status" value="1"/>
</dbReference>
<dbReference type="PANTHER" id="PTHR15141">
    <property type="entry name" value="TRANSCRIPTION ELONGATION FACTOR B POLYPEPTIDE 3"/>
    <property type="match status" value="1"/>
</dbReference>
<accession>F2TZU5</accession>
<dbReference type="EMBL" id="GL832958">
    <property type="protein sequence ID" value="EGD80673.1"/>
    <property type="molecule type" value="Genomic_DNA"/>
</dbReference>
<keyword evidence="3" id="KW-1185">Reference proteome</keyword>
<dbReference type="GO" id="GO:0070449">
    <property type="term" value="C:elongin complex"/>
    <property type="evidence" value="ECO:0007669"/>
    <property type="project" value="InterPro"/>
</dbReference>
<dbReference type="GO" id="GO:0006368">
    <property type="term" value="P:transcription elongation by RNA polymerase II"/>
    <property type="evidence" value="ECO:0007669"/>
    <property type="project" value="InterPro"/>
</dbReference>
<dbReference type="InterPro" id="IPR010684">
    <property type="entry name" value="RNA_pol_II_trans_fac_SIII_A"/>
</dbReference>
<reference evidence="2" key="1">
    <citation type="submission" date="2009-08" db="EMBL/GenBank/DDBJ databases">
        <title>Annotation of Salpingoeca rosetta.</title>
        <authorList>
            <consortium name="The Broad Institute Genome Sequencing Platform"/>
            <person name="Russ C."/>
            <person name="Cuomo C."/>
            <person name="Burger G."/>
            <person name="Gray M.W."/>
            <person name="Holland P.W.H."/>
            <person name="King N."/>
            <person name="Lang F.B.F."/>
            <person name="Roger A.J."/>
            <person name="Ruiz-Trillo I."/>
            <person name="Young S.K."/>
            <person name="Zeng Q."/>
            <person name="Gargeya S."/>
            <person name="Alvarado L."/>
            <person name="Berlin A."/>
            <person name="Chapman S.B."/>
            <person name="Chen Z."/>
            <person name="Freedman E."/>
            <person name="Gellesch M."/>
            <person name="Goldberg J."/>
            <person name="Griggs A."/>
            <person name="Gujja S."/>
            <person name="Heilman E."/>
            <person name="Heiman D."/>
            <person name="Howarth C."/>
            <person name="Mehta T."/>
            <person name="Neiman D."/>
            <person name="Pearson M."/>
            <person name="Roberts A."/>
            <person name="Saif S."/>
            <person name="Shea T."/>
            <person name="Shenoy N."/>
            <person name="Sisk P."/>
            <person name="Stolte C."/>
            <person name="Sykes S."/>
            <person name="White J."/>
            <person name="Yandava C."/>
            <person name="Haas B."/>
            <person name="Nusbaum C."/>
            <person name="Birren B."/>
        </authorList>
    </citation>
    <scope>NUCLEOTIDE SEQUENCE [LARGE SCALE GENOMIC DNA]</scope>
    <source>
        <strain evidence="2">ATCC 50818</strain>
    </source>
</reference>
<organism evidence="3">
    <name type="scientific">Salpingoeca rosetta (strain ATCC 50818 / BSB-021)</name>
    <dbReference type="NCBI Taxonomy" id="946362"/>
    <lineage>
        <taxon>Eukaryota</taxon>
        <taxon>Choanoflagellata</taxon>
        <taxon>Craspedida</taxon>
        <taxon>Salpingoecidae</taxon>
        <taxon>Salpingoeca</taxon>
    </lineage>
</organism>
<dbReference type="RefSeq" id="XP_004997234.1">
    <property type="nucleotide sequence ID" value="XM_004997177.1"/>
</dbReference>
<evidence type="ECO:0000256" key="1">
    <source>
        <dbReference type="SAM" id="MobiDB-lite"/>
    </source>
</evidence>
<dbReference type="Pfam" id="PF06881">
    <property type="entry name" value="Elongin_A"/>
    <property type="match status" value="1"/>
</dbReference>
<feature type="region of interest" description="Disordered" evidence="1">
    <location>
        <begin position="314"/>
        <end position="370"/>
    </location>
</feature>
<sequence>MSDIDYEKALLNIFAKIEAVARSKDYKRCEKLVNSLIDLRVPTPYVWKHERVLTGLSAIKKSKDTPKPLKKTISRLVKQWINDGEKVDADTAERVMHTSRPLSSAELQTQAELRFGAAPPKPKKPVFGQLGRAPTVSLSSDGASKASTPTKTYHALDASAISRKRRGRFFKPGFVSGSGAAATQPKPRSSLPVLKLFSSLTLQNICLTWLVKHASHLESFGDVPYHIVAPALPFFNGRDLLRIEESHPEYTQHTASLWKKIYQKECKPGASTSPPAHETSWKDEWIKFHDEKEARTKAMKDAVHNAATRVEQAKKATKELSPSQHRAIRATATKPKRAPTDSSSSILKKLKMQVRKTAPGGAPPTRKGRGMIRASHNRLHMKARLASQNAAAATTSAQTSHSSQSTQHRQRPTGASPQPRLQPMFRPSKIVPTSAPTPRRGPPRQAPLTTASHTKRPATAPSAASSSLSSASSARSAKRPSSTSATPQPRKASKVFLQPPRHRQPCPR</sequence>
<feature type="compositionally biased region" description="Low complexity" evidence="1">
    <location>
        <begin position="457"/>
        <end position="487"/>
    </location>
</feature>
<protein>
    <recommendedName>
        <fullName evidence="4">TFIIS N-terminal domain-containing protein</fullName>
    </recommendedName>
</protein>
<dbReference type="OrthoDB" id="21513at2759"/>
<evidence type="ECO:0000313" key="2">
    <source>
        <dbReference type="EMBL" id="EGD80673.1"/>
    </source>
</evidence>
<dbReference type="Gene3D" id="6.10.250.3180">
    <property type="match status" value="1"/>
</dbReference>
<dbReference type="AlphaFoldDB" id="F2TZU5"/>
<dbReference type="InterPro" id="IPR051870">
    <property type="entry name" value="Elongin-A_domain"/>
</dbReference>
<evidence type="ECO:0008006" key="4">
    <source>
        <dbReference type="Google" id="ProtNLM"/>
    </source>
</evidence>
<proteinExistence type="predicted"/>
<dbReference type="Proteomes" id="UP000007799">
    <property type="component" value="Unassembled WGS sequence"/>
</dbReference>
<evidence type="ECO:0000313" key="3">
    <source>
        <dbReference type="Proteomes" id="UP000007799"/>
    </source>
</evidence>
<dbReference type="InParanoid" id="F2TZU5"/>
<name>F2TZU5_SALR5</name>
<dbReference type="KEGG" id="sre:PTSG_01263"/>